<proteinExistence type="predicted"/>
<evidence type="ECO:0000256" key="2">
    <source>
        <dbReference type="SAM" id="Phobius"/>
    </source>
</evidence>
<protein>
    <submittedName>
        <fullName evidence="3">Uncharacterized protein</fullName>
    </submittedName>
</protein>
<sequence length="242" mass="28419">MKNTNIEAEYELFVEEFNQELNTLLKSCEGNAFFESSHIHNLDRLLDFSTIDLNLFYANKEILFNLLNNIKIYNESGEEELIPSLNKQAGKVFSIIVEHDDSHSLISDYKILKDKDKIKNEIKRIKEEQEEISSRNQEILERQTTAIRIINELKDKNNAYSQLIDEDSNARILKLYNDIYDREIVIADKYRNWALGIFAFIGVLLILGFLNLSIQNWNYLRDSSYIYIPFGWGSLIKTLMLF</sequence>
<evidence type="ECO:0000313" key="4">
    <source>
        <dbReference type="Proteomes" id="UP000596079"/>
    </source>
</evidence>
<evidence type="ECO:0000256" key="1">
    <source>
        <dbReference type="SAM" id="Coils"/>
    </source>
</evidence>
<dbReference type="EMBL" id="CP060811">
    <property type="protein sequence ID" value="QQN87798.1"/>
    <property type="molecule type" value="Genomic_DNA"/>
</dbReference>
<dbReference type="Proteomes" id="UP000596079">
    <property type="component" value="Chromosome"/>
</dbReference>
<keyword evidence="1" id="KW-0175">Coiled coil</keyword>
<accession>A0A7T7WHF4</accession>
<keyword evidence="2" id="KW-0472">Membrane</keyword>
<evidence type="ECO:0000313" key="3">
    <source>
        <dbReference type="EMBL" id="QQN87798.1"/>
    </source>
</evidence>
<dbReference type="AlphaFoldDB" id="A0A7T7WHF4"/>
<feature type="transmembrane region" description="Helical" evidence="2">
    <location>
        <begin position="192"/>
        <end position="212"/>
    </location>
</feature>
<keyword evidence="2" id="KW-1133">Transmembrane helix</keyword>
<organism evidence="3 4">
    <name type="scientific">Acinetobacter variabilis</name>
    <dbReference type="NCBI Taxonomy" id="70346"/>
    <lineage>
        <taxon>Bacteria</taxon>
        <taxon>Pseudomonadati</taxon>
        <taxon>Pseudomonadota</taxon>
        <taxon>Gammaproteobacteria</taxon>
        <taxon>Moraxellales</taxon>
        <taxon>Moraxellaceae</taxon>
        <taxon>Acinetobacter</taxon>
    </lineage>
</organism>
<gene>
    <name evidence="3" type="ORF">IAQ69_13285</name>
</gene>
<name>A0A7T7WHF4_9GAMM</name>
<reference evidence="3 4" key="1">
    <citation type="submission" date="2020-08" db="EMBL/GenBank/DDBJ databases">
        <title>Emergence of ISAba1-mediated novel tet(X) in Acinetobacter variabilis from a chicken farm.</title>
        <authorList>
            <person name="Peng K."/>
            <person name="Li R."/>
        </authorList>
    </citation>
    <scope>NUCLEOTIDE SEQUENCE [LARGE SCALE GENOMIC DNA]</scope>
    <source>
        <strain evidence="3 4">XM9F202-2</strain>
    </source>
</reference>
<keyword evidence="2" id="KW-0812">Transmembrane</keyword>
<dbReference type="RefSeq" id="WP_200229103.1">
    <property type="nucleotide sequence ID" value="NZ_CP060811.1"/>
</dbReference>
<feature type="coiled-coil region" evidence="1">
    <location>
        <begin position="111"/>
        <end position="170"/>
    </location>
</feature>